<comment type="caution">
    <text evidence="1">The sequence shown here is derived from an EMBL/GenBank/DDBJ whole genome shotgun (WGS) entry which is preliminary data.</text>
</comment>
<accession>A0A392RW64</accession>
<dbReference type="EMBL" id="LXQA010271983">
    <property type="protein sequence ID" value="MCI39806.1"/>
    <property type="molecule type" value="Genomic_DNA"/>
</dbReference>
<reference evidence="1 2" key="1">
    <citation type="journal article" date="2018" name="Front. Plant Sci.">
        <title>Red Clover (Trifolium pratense) and Zigzag Clover (T. medium) - A Picture of Genomic Similarities and Differences.</title>
        <authorList>
            <person name="Dluhosova J."/>
            <person name="Istvanek J."/>
            <person name="Nedelnik J."/>
            <person name="Repkova J."/>
        </authorList>
    </citation>
    <scope>NUCLEOTIDE SEQUENCE [LARGE SCALE GENOMIC DNA]</scope>
    <source>
        <strain evidence="2">cv. 10/8</strain>
        <tissue evidence="1">Leaf</tissue>
    </source>
</reference>
<keyword evidence="2" id="KW-1185">Reference proteome</keyword>
<evidence type="ECO:0000313" key="2">
    <source>
        <dbReference type="Proteomes" id="UP000265520"/>
    </source>
</evidence>
<organism evidence="1 2">
    <name type="scientific">Trifolium medium</name>
    <dbReference type="NCBI Taxonomy" id="97028"/>
    <lineage>
        <taxon>Eukaryota</taxon>
        <taxon>Viridiplantae</taxon>
        <taxon>Streptophyta</taxon>
        <taxon>Embryophyta</taxon>
        <taxon>Tracheophyta</taxon>
        <taxon>Spermatophyta</taxon>
        <taxon>Magnoliopsida</taxon>
        <taxon>eudicotyledons</taxon>
        <taxon>Gunneridae</taxon>
        <taxon>Pentapetalae</taxon>
        <taxon>rosids</taxon>
        <taxon>fabids</taxon>
        <taxon>Fabales</taxon>
        <taxon>Fabaceae</taxon>
        <taxon>Papilionoideae</taxon>
        <taxon>50 kb inversion clade</taxon>
        <taxon>NPAAA clade</taxon>
        <taxon>Hologalegina</taxon>
        <taxon>IRL clade</taxon>
        <taxon>Trifolieae</taxon>
        <taxon>Trifolium</taxon>
    </lineage>
</organism>
<evidence type="ECO:0000313" key="1">
    <source>
        <dbReference type="EMBL" id="MCI39806.1"/>
    </source>
</evidence>
<dbReference type="AlphaFoldDB" id="A0A392RW64"/>
<protein>
    <submittedName>
        <fullName evidence="1">Uncharacterized protein</fullName>
    </submittedName>
</protein>
<sequence length="29" mass="3222">MLCLRTAGDLLQLTDVEGLPKETVSNYLQ</sequence>
<feature type="non-terminal residue" evidence="1">
    <location>
        <position position="29"/>
    </location>
</feature>
<proteinExistence type="predicted"/>
<dbReference type="Proteomes" id="UP000265520">
    <property type="component" value="Unassembled WGS sequence"/>
</dbReference>
<name>A0A392RW64_9FABA</name>